<comment type="caution">
    <text evidence="2">The sequence shown here is derived from an EMBL/GenBank/DDBJ whole genome shotgun (WGS) entry which is preliminary data.</text>
</comment>
<proteinExistence type="predicted"/>
<name>A0ABW1WE68_9BACL</name>
<keyword evidence="3" id="KW-1185">Reference proteome</keyword>
<sequence length="50" mass="5776">MPFHQKVNNDARLTKMIDDLGITLNPNKPKAVSEEQDQEKAQKPDKKKEK</sequence>
<evidence type="ECO:0000256" key="1">
    <source>
        <dbReference type="SAM" id="MobiDB-lite"/>
    </source>
</evidence>
<reference evidence="3" key="1">
    <citation type="journal article" date="2019" name="Int. J. Syst. Evol. Microbiol.">
        <title>The Global Catalogue of Microorganisms (GCM) 10K type strain sequencing project: providing services to taxonomists for standard genome sequencing and annotation.</title>
        <authorList>
            <consortium name="The Broad Institute Genomics Platform"/>
            <consortium name="The Broad Institute Genome Sequencing Center for Infectious Disease"/>
            <person name="Wu L."/>
            <person name="Ma J."/>
        </authorList>
    </citation>
    <scope>NUCLEOTIDE SEQUENCE [LARGE SCALE GENOMIC DNA]</scope>
    <source>
        <strain evidence="3">CCUG 42001</strain>
    </source>
</reference>
<feature type="compositionally biased region" description="Basic and acidic residues" evidence="1">
    <location>
        <begin position="38"/>
        <end position="50"/>
    </location>
</feature>
<accession>A0ABW1WE68</accession>
<dbReference type="EMBL" id="JBHSTQ010000004">
    <property type="protein sequence ID" value="MFC6385961.1"/>
    <property type="molecule type" value="Genomic_DNA"/>
</dbReference>
<gene>
    <name evidence="2" type="ORF">ACFP7A_05045</name>
</gene>
<dbReference type="RefSeq" id="WP_253053260.1">
    <property type="nucleotide sequence ID" value="NZ_JAMXWN010000003.1"/>
</dbReference>
<dbReference type="Proteomes" id="UP001596267">
    <property type="component" value="Unassembled WGS sequence"/>
</dbReference>
<protein>
    <submittedName>
        <fullName evidence="2">Uncharacterized protein</fullName>
    </submittedName>
</protein>
<evidence type="ECO:0000313" key="2">
    <source>
        <dbReference type="EMBL" id="MFC6385961.1"/>
    </source>
</evidence>
<evidence type="ECO:0000313" key="3">
    <source>
        <dbReference type="Proteomes" id="UP001596267"/>
    </source>
</evidence>
<feature type="region of interest" description="Disordered" evidence="1">
    <location>
        <begin position="21"/>
        <end position="50"/>
    </location>
</feature>
<organism evidence="2 3">
    <name type="scientific">Sporolactobacillus kofuensis</name>
    <dbReference type="NCBI Taxonomy" id="269672"/>
    <lineage>
        <taxon>Bacteria</taxon>
        <taxon>Bacillati</taxon>
        <taxon>Bacillota</taxon>
        <taxon>Bacilli</taxon>
        <taxon>Bacillales</taxon>
        <taxon>Sporolactobacillaceae</taxon>
        <taxon>Sporolactobacillus</taxon>
    </lineage>
</organism>